<dbReference type="RefSeq" id="WP_059730430.1">
    <property type="nucleotide sequence ID" value="NZ_LOYH01000062.1"/>
</dbReference>
<evidence type="ECO:0000313" key="2">
    <source>
        <dbReference type="Proteomes" id="UP000069001"/>
    </source>
</evidence>
<accession>A0A103ZHF0</accession>
<name>A0A103ZHF0_BURCE</name>
<dbReference type="AlphaFoldDB" id="A0A103ZHF0"/>
<sequence length="89" mass="9424">MLQPGRGPIRTGGAFAIVKFGEQRPTVVASFDAAKNVVRQQLEAQAPRRAMTALIDKLAAQTMISAASVCVPVTPVPLSMAAAFFRVRA</sequence>
<dbReference type="Proteomes" id="UP000069001">
    <property type="component" value="Unassembled WGS sequence"/>
</dbReference>
<dbReference type="EMBL" id="LOYH01000062">
    <property type="protein sequence ID" value="KVK80097.1"/>
    <property type="molecule type" value="Genomic_DNA"/>
</dbReference>
<organism evidence="1 2">
    <name type="scientific">Burkholderia cepacia</name>
    <name type="common">Pseudomonas cepacia</name>
    <dbReference type="NCBI Taxonomy" id="292"/>
    <lineage>
        <taxon>Bacteria</taxon>
        <taxon>Pseudomonadati</taxon>
        <taxon>Pseudomonadota</taxon>
        <taxon>Betaproteobacteria</taxon>
        <taxon>Burkholderiales</taxon>
        <taxon>Burkholderiaceae</taxon>
        <taxon>Burkholderia</taxon>
        <taxon>Burkholderia cepacia complex</taxon>
    </lineage>
</organism>
<reference evidence="1 2" key="1">
    <citation type="submission" date="2015-11" db="EMBL/GenBank/DDBJ databases">
        <title>Expanding the genomic diversity of Burkholderia species for the development of highly accurate diagnostics.</title>
        <authorList>
            <person name="Sahl J."/>
            <person name="Keim P."/>
            <person name="Wagner D."/>
        </authorList>
    </citation>
    <scope>NUCLEOTIDE SEQUENCE [LARGE SCALE GENOMIC DNA]</scope>
    <source>
        <strain evidence="1 2">MSMB1302</strain>
    </source>
</reference>
<evidence type="ECO:0000313" key="1">
    <source>
        <dbReference type="EMBL" id="KVK80097.1"/>
    </source>
</evidence>
<comment type="caution">
    <text evidence="1">The sequence shown here is derived from an EMBL/GenBank/DDBJ whole genome shotgun (WGS) entry which is preliminary data.</text>
</comment>
<proteinExistence type="predicted"/>
<protein>
    <submittedName>
        <fullName evidence="1">Uncharacterized protein</fullName>
    </submittedName>
</protein>
<gene>
    <name evidence="1" type="ORF">WS90_01795</name>
</gene>